<keyword evidence="1" id="KW-0720">Serine protease</keyword>
<evidence type="ECO:0000259" key="2">
    <source>
        <dbReference type="PROSITE" id="PS51786"/>
    </source>
</evidence>
<feature type="active site" evidence="1">
    <location>
        <position position="242"/>
    </location>
</feature>
<evidence type="ECO:0000256" key="1">
    <source>
        <dbReference type="PROSITE-ProRule" id="PRU01122"/>
    </source>
</evidence>
<dbReference type="GO" id="GO:0030163">
    <property type="term" value="P:protein catabolic process"/>
    <property type="evidence" value="ECO:0007669"/>
    <property type="project" value="InterPro"/>
</dbReference>
<keyword evidence="1" id="KW-0378">Hydrolase</keyword>
<dbReference type="InterPro" id="IPR020568">
    <property type="entry name" value="Ribosomal_Su5_D2-typ_SF"/>
</dbReference>
<comment type="catalytic activity">
    <reaction evidence="1">
        <text>Hydrolysis of proteins in presence of ATP.</text>
        <dbReference type="EC" id="3.4.21.53"/>
    </reaction>
</comment>
<dbReference type="GO" id="GO:0004252">
    <property type="term" value="F:serine-type endopeptidase activity"/>
    <property type="evidence" value="ECO:0007669"/>
    <property type="project" value="UniProtKB-UniRule"/>
</dbReference>
<dbReference type="EMBL" id="NIQC01000007">
    <property type="protein sequence ID" value="OWZ84183.1"/>
    <property type="molecule type" value="Genomic_DNA"/>
</dbReference>
<dbReference type="SUPFAM" id="SSF50156">
    <property type="entry name" value="PDZ domain-like"/>
    <property type="match status" value="1"/>
</dbReference>
<dbReference type="InterPro" id="IPR014721">
    <property type="entry name" value="Ribsml_uS5_D2-typ_fold_subgr"/>
</dbReference>
<sequence length="334" mass="37401">MRQNLQHNSWFKIFFKILLVTVLLLLLTQVNIDYYLVRPGTVVETSEVINVKENGQEYGNLFLTTVNQAPSNIVTFLYGSVSPNVELRPGEEVIPPEIDTQEYHEMMQQYMIDSQNMAKVVALDNMGYNVDLKGEGVRLLEISEDSPAQGILEPNDLIIEIDDKDVILAEQFVNYISDMTVGDEVELTVKRKEERIVESIETIDHPENPTQGFLGVYIKSENWEPVTPVEIDIDAGEIGGPSAGLMFVLEIMNQLTENDLTDDSKIAGTGAINLDGTVTPVGGVNHKVRAAEEIDAKYFFVPKENYKEAEQAATTIEIVKVENVSEAKEFLEEL</sequence>
<dbReference type="GO" id="GO:0006508">
    <property type="term" value="P:proteolysis"/>
    <property type="evidence" value="ECO:0007669"/>
    <property type="project" value="UniProtKB-KW"/>
</dbReference>
<feature type="active site" evidence="1">
    <location>
        <position position="287"/>
    </location>
</feature>
<protein>
    <recommendedName>
        <fullName evidence="1">endopeptidase La</fullName>
        <ecNumber evidence="1">3.4.21.53</ecNumber>
    </recommendedName>
</protein>
<evidence type="ECO:0000313" key="3">
    <source>
        <dbReference type="EMBL" id="OWZ84183.1"/>
    </source>
</evidence>
<dbReference type="SUPFAM" id="SSF54211">
    <property type="entry name" value="Ribosomal protein S5 domain 2-like"/>
    <property type="match status" value="1"/>
</dbReference>
<dbReference type="InterPro" id="IPR008269">
    <property type="entry name" value="Lon_proteolytic"/>
</dbReference>
<comment type="caution">
    <text evidence="3">The sequence shown here is derived from an EMBL/GenBank/DDBJ whole genome shotgun (WGS) entry which is preliminary data.</text>
</comment>
<comment type="similarity">
    <text evidence="1">Belongs to the peptidase S16 family.</text>
</comment>
<dbReference type="SMART" id="SM00228">
    <property type="entry name" value="PDZ"/>
    <property type="match status" value="1"/>
</dbReference>
<dbReference type="Gene3D" id="3.30.230.10">
    <property type="match status" value="1"/>
</dbReference>
<reference evidence="3 4" key="1">
    <citation type="submission" date="2017-06" db="EMBL/GenBank/DDBJ databases">
        <title>Draft Genome Sequence of Natranaerobius trueperi halophilic, alkalithermophilic bacteria from soda lakes.</title>
        <authorList>
            <person name="Zhao B."/>
        </authorList>
    </citation>
    <scope>NUCLEOTIDE SEQUENCE [LARGE SCALE GENOMIC DNA]</scope>
    <source>
        <strain evidence="3 4">DSM 18760</strain>
    </source>
</reference>
<dbReference type="RefSeq" id="WP_089023161.1">
    <property type="nucleotide sequence ID" value="NZ_NIQC01000007.1"/>
</dbReference>
<dbReference type="InterPro" id="IPR036034">
    <property type="entry name" value="PDZ_sf"/>
</dbReference>
<dbReference type="Pfam" id="PF13180">
    <property type="entry name" value="PDZ_2"/>
    <property type="match status" value="1"/>
</dbReference>
<keyword evidence="4" id="KW-1185">Reference proteome</keyword>
<organism evidence="3 4">
    <name type="scientific">Natranaerobius trueperi</name>
    <dbReference type="NCBI Taxonomy" id="759412"/>
    <lineage>
        <taxon>Bacteria</taxon>
        <taxon>Bacillati</taxon>
        <taxon>Bacillota</taxon>
        <taxon>Clostridia</taxon>
        <taxon>Natranaerobiales</taxon>
        <taxon>Natranaerobiaceae</taxon>
        <taxon>Natranaerobius</taxon>
    </lineage>
</organism>
<proteinExistence type="inferred from homology"/>
<dbReference type="InterPro" id="IPR027065">
    <property type="entry name" value="Lon_Prtase"/>
</dbReference>
<dbReference type="AlphaFoldDB" id="A0A226BYT4"/>
<gene>
    <name evidence="3" type="ORF">CDO51_04750</name>
</gene>
<name>A0A226BYT4_9FIRM</name>
<evidence type="ECO:0000313" key="4">
    <source>
        <dbReference type="Proteomes" id="UP000214588"/>
    </source>
</evidence>
<dbReference type="OrthoDB" id="2356897at2"/>
<dbReference type="EC" id="3.4.21.53" evidence="1"/>
<dbReference type="InterPro" id="IPR001478">
    <property type="entry name" value="PDZ"/>
</dbReference>
<dbReference type="GO" id="GO:0004176">
    <property type="term" value="F:ATP-dependent peptidase activity"/>
    <property type="evidence" value="ECO:0007669"/>
    <property type="project" value="UniProtKB-UniRule"/>
</dbReference>
<feature type="domain" description="Lon proteolytic" evidence="2">
    <location>
        <begin position="234"/>
        <end position="334"/>
    </location>
</feature>
<dbReference type="PANTHER" id="PTHR10046">
    <property type="entry name" value="ATP DEPENDENT LON PROTEASE FAMILY MEMBER"/>
    <property type="match status" value="1"/>
</dbReference>
<dbReference type="Proteomes" id="UP000214588">
    <property type="component" value="Unassembled WGS sequence"/>
</dbReference>
<dbReference type="GO" id="GO:0005524">
    <property type="term" value="F:ATP binding"/>
    <property type="evidence" value="ECO:0007669"/>
    <property type="project" value="InterPro"/>
</dbReference>
<dbReference type="PROSITE" id="PS51786">
    <property type="entry name" value="LON_PROTEOLYTIC"/>
    <property type="match status" value="1"/>
</dbReference>
<dbReference type="Pfam" id="PF05362">
    <property type="entry name" value="Lon_C"/>
    <property type="match status" value="1"/>
</dbReference>
<accession>A0A226BYT4</accession>
<keyword evidence="1" id="KW-0645">Protease</keyword>
<dbReference type="Gene3D" id="2.30.42.10">
    <property type="match status" value="1"/>
</dbReference>